<feature type="domain" description="ABC3 transporter permease C-terminal" evidence="6">
    <location>
        <begin position="275"/>
        <end position="398"/>
    </location>
</feature>
<evidence type="ECO:0000259" key="7">
    <source>
        <dbReference type="Pfam" id="PF12704"/>
    </source>
</evidence>
<evidence type="ECO:0000256" key="2">
    <source>
        <dbReference type="ARBA" id="ARBA00022475"/>
    </source>
</evidence>
<dbReference type="RefSeq" id="WP_027201210.1">
    <property type="nucleotide sequence ID" value="NZ_CAJKXH010000020.1"/>
</dbReference>
<dbReference type="GeneID" id="93098289"/>
<dbReference type="Proteomes" id="UP000283589">
    <property type="component" value="Unassembled WGS sequence"/>
</dbReference>
<dbReference type="Pfam" id="PF02687">
    <property type="entry name" value="FtsX"/>
    <property type="match status" value="1"/>
</dbReference>
<dbReference type="EMBL" id="QRZA01000018">
    <property type="protein sequence ID" value="RGV32705.1"/>
    <property type="molecule type" value="Genomic_DNA"/>
</dbReference>
<protein>
    <submittedName>
        <fullName evidence="9">ABC transporter permease</fullName>
    </submittedName>
</protein>
<evidence type="ECO:0000256" key="4">
    <source>
        <dbReference type="ARBA" id="ARBA00022989"/>
    </source>
</evidence>
<evidence type="ECO:0000256" key="3">
    <source>
        <dbReference type="ARBA" id="ARBA00022692"/>
    </source>
</evidence>
<dbReference type="InterPro" id="IPR003838">
    <property type="entry name" value="ABC3_permease_C"/>
</dbReference>
<keyword evidence="2" id="KW-1003">Cell membrane</keyword>
<dbReference type="GO" id="GO:0005886">
    <property type="term" value="C:plasma membrane"/>
    <property type="evidence" value="ECO:0007669"/>
    <property type="project" value="UniProtKB-SubCell"/>
</dbReference>
<reference evidence="9 10" key="1">
    <citation type="submission" date="2018-08" db="EMBL/GenBank/DDBJ databases">
        <title>A genome reference for cultivated species of the human gut microbiota.</title>
        <authorList>
            <person name="Zou Y."/>
            <person name="Xue W."/>
            <person name="Luo G."/>
        </authorList>
    </citation>
    <scope>NUCLEOTIDE SEQUENCE [LARGE SCALE GENOMIC DNA]</scope>
    <source>
        <strain evidence="9 10">AF14-49</strain>
    </source>
</reference>
<evidence type="ECO:0000256" key="5">
    <source>
        <dbReference type="ARBA" id="ARBA00023136"/>
    </source>
</evidence>
<comment type="subcellular location">
    <subcellularLocation>
        <location evidence="1">Cell membrane</location>
        <topology evidence="1">Multi-pass membrane protein</topology>
    </subcellularLocation>
</comment>
<dbReference type="PANTHER" id="PTHR30572:SF18">
    <property type="entry name" value="ABC-TYPE MACROLIDE FAMILY EXPORT SYSTEM PERMEASE COMPONENT 2"/>
    <property type="match status" value="1"/>
</dbReference>
<dbReference type="GO" id="GO:0022857">
    <property type="term" value="F:transmembrane transporter activity"/>
    <property type="evidence" value="ECO:0007669"/>
    <property type="project" value="TreeGrafter"/>
</dbReference>
<keyword evidence="4" id="KW-1133">Transmembrane helix</keyword>
<keyword evidence="3" id="KW-0812">Transmembrane</keyword>
<gene>
    <name evidence="9" type="ORF">DWW18_13065</name>
    <name evidence="8" type="ORF">I6J59_14165</name>
</gene>
<feature type="domain" description="MacB-like periplasmic core" evidence="7">
    <location>
        <begin position="25"/>
        <end position="205"/>
    </location>
</feature>
<dbReference type="PANTHER" id="PTHR30572">
    <property type="entry name" value="MEMBRANE COMPONENT OF TRANSPORTER-RELATED"/>
    <property type="match status" value="1"/>
</dbReference>
<evidence type="ECO:0000259" key="6">
    <source>
        <dbReference type="Pfam" id="PF02687"/>
    </source>
</evidence>
<accession>A0A412WYC4</accession>
<evidence type="ECO:0000256" key="1">
    <source>
        <dbReference type="ARBA" id="ARBA00004651"/>
    </source>
</evidence>
<reference evidence="8 11" key="2">
    <citation type="submission" date="2021-02" db="EMBL/GenBank/DDBJ databases">
        <title>FDA dAtabase for Regulatory Grade micrObial Sequences (FDA-ARGOS): Supporting development and validation of Infectious Disease Dx tests.</title>
        <authorList>
            <person name="Carlson P."/>
            <person name="Fischbach M."/>
            <person name="Hastie J."/>
            <person name="Bilen M."/>
            <person name="Cheng A."/>
            <person name="Tallon L."/>
            <person name="Sadzewicz L."/>
            <person name="Zhao X."/>
            <person name="Boylan J."/>
            <person name="Ott S."/>
            <person name="Bowen H."/>
            <person name="Vavikolanu K."/>
            <person name="Mehta A."/>
            <person name="Aluvathingal J."/>
            <person name="Nadendla S."/>
            <person name="Yan Y."/>
            <person name="Sichtig H."/>
        </authorList>
    </citation>
    <scope>NUCLEOTIDE SEQUENCE [LARGE SCALE GENOMIC DNA]</scope>
    <source>
        <strain evidence="8 11">FDAARGOS_1229</strain>
    </source>
</reference>
<keyword evidence="5" id="KW-0472">Membrane</keyword>
<sequence>MDKWKNYLRSALCSIKHNKVYALFCVVGTAFTFVFIIIMLQLVYDTTSNKAPFVNGDRTIVFNTFQDVKGRNVGGIYSGSTAWLMERIREKEDYFMYYNSVGEVAVNDVCKTFPFAFVNGGYWKVHQFNFVEGRSFTEQECLNKDAYVVLREDMAETFFKSGHAVGQKMEIQGRDYTVIGVVRNFSTYATITEGIWIPYVFNSFSPRGFGHYDLGVLFPRDVPVQNMKESVVVAVKDYWRQINMNVDVKPENLYTFREARIDNFGSDLYAYGIPVAILLLLLIPAINIVTLNMANVDNYSDEIALKRALGAGLWDSFMQVISEIALLVIVGAILGIFLTYPIADWISGSFFNNGDEWQVSLIENLDYLVILCGVFPLSLLFTLLSGGIPAYIIARKNIATVLKGGSK</sequence>
<keyword evidence="11" id="KW-1185">Reference proteome</keyword>
<evidence type="ECO:0000313" key="11">
    <source>
        <dbReference type="Proteomes" id="UP000654720"/>
    </source>
</evidence>
<dbReference type="InterPro" id="IPR025857">
    <property type="entry name" value="MacB_PCD"/>
</dbReference>
<dbReference type="InterPro" id="IPR050250">
    <property type="entry name" value="Macrolide_Exporter_MacB"/>
</dbReference>
<name>A0A412WYC4_9BACT</name>
<proteinExistence type="predicted"/>
<dbReference type="Proteomes" id="UP000654720">
    <property type="component" value="Chromosome"/>
</dbReference>
<evidence type="ECO:0000313" key="9">
    <source>
        <dbReference type="EMBL" id="RGV32705.1"/>
    </source>
</evidence>
<dbReference type="EMBL" id="CP069450">
    <property type="protein sequence ID" value="QRO49059.1"/>
    <property type="molecule type" value="Genomic_DNA"/>
</dbReference>
<dbReference type="Pfam" id="PF12704">
    <property type="entry name" value="MacB_PCD"/>
    <property type="match status" value="1"/>
</dbReference>
<evidence type="ECO:0000313" key="8">
    <source>
        <dbReference type="EMBL" id="QRO49059.1"/>
    </source>
</evidence>
<organism evidence="9 10">
    <name type="scientific">Butyricimonas virosa</name>
    <dbReference type="NCBI Taxonomy" id="544645"/>
    <lineage>
        <taxon>Bacteria</taxon>
        <taxon>Pseudomonadati</taxon>
        <taxon>Bacteroidota</taxon>
        <taxon>Bacteroidia</taxon>
        <taxon>Bacteroidales</taxon>
        <taxon>Odoribacteraceae</taxon>
        <taxon>Butyricimonas</taxon>
    </lineage>
</organism>
<dbReference type="AlphaFoldDB" id="A0A412WYC4"/>
<dbReference type="STRING" id="1121130.GCA_000519105_02493"/>
<evidence type="ECO:0000313" key="10">
    <source>
        <dbReference type="Proteomes" id="UP000283589"/>
    </source>
</evidence>